<feature type="compositionally biased region" description="Basic residues" evidence="1">
    <location>
        <begin position="17"/>
        <end position="28"/>
    </location>
</feature>
<dbReference type="AlphaFoldDB" id="A0AAV7SMZ3"/>
<comment type="caution">
    <text evidence="2">The sequence shown here is derived from an EMBL/GenBank/DDBJ whole genome shotgun (WGS) entry which is preliminary data.</text>
</comment>
<evidence type="ECO:0000313" key="3">
    <source>
        <dbReference type="Proteomes" id="UP001066276"/>
    </source>
</evidence>
<feature type="region of interest" description="Disordered" evidence="1">
    <location>
        <begin position="189"/>
        <end position="244"/>
    </location>
</feature>
<proteinExistence type="predicted"/>
<keyword evidence="3" id="KW-1185">Reference proteome</keyword>
<feature type="compositionally biased region" description="Low complexity" evidence="1">
    <location>
        <begin position="195"/>
        <end position="204"/>
    </location>
</feature>
<gene>
    <name evidence="2" type="ORF">NDU88_005892</name>
</gene>
<accession>A0AAV7SMZ3</accession>
<dbReference type="Proteomes" id="UP001066276">
    <property type="component" value="Chromosome 4_2"/>
</dbReference>
<feature type="compositionally biased region" description="Basic residues" evidence="1">
    <location>
        <begin position="35"/>
        <end position="61"/>
    </location>
</feature>
<evidence type="ECO:0000256" key="1">
    <source>
        <dbReference type="SAM" id="MobiDB-lite"/>
    </source>
</evidence>
<feature type="region of interest" description="Disordered" evidence="1">
    <location>
        <begin position="399"/>
        <end position="422"/>
    </location>
</feature>
<sequence>MNPKALKERVAKLVLARSKKKKERRHRRESSSKSSRAHHRHGDSRRRHDSRRRSSRGRSRSRSASPSARRRPTWDISPTVTPSPPTTPTSPGSVFEVEPLQRPEGSPEQELPGPSSASMPGPAQQQYPAFPAPGTDPAAFLNAMFNIFSTMAPGHAGPSGPLAFNLGVPASYKPTPFMSFLSSAAEAAPMPLTSPRRPATPTAPVDSPRIQSTVKDPVEPEGPASDGSEPRRRPTPYRRRVSSLDSGPDVWLCAFWRRKSTTDNTWKKVKSWSLQVIFKGCGIDTAPEWDLASPGEYTEEAASFHAVIRKAAEVLDLPLPAVEVKRNLLTEVLHPTSVAVEPLLPFNEALLDPIKDIWKKPVSSSAVNRAVARRYRVAPGDPVFLSKHPTPESLVVQASCSSRSSPGSFPGTPADRASKKMDHSAKKAFSSCSMALKSTTQPEFWDVIFMPLWRKQKAIRTCRRKGCNC</sequence>
<dbReference type="Gene3D" id="1.10.287.3160">
    <property type="match status" value="1"/>
</dbReference>
<feature type="compositionally biased region" description="Low complexity" evidence="1">
    <location>
        <begin position="399"/>
        <end position="408"/>
    </location>
</feature>
<protein>
    <submittedName>
        <fullName evidence="2">Uncharacterized protein</fullName>
    </submittedName>
</protein>
<evidence type="ECO:0000313" key="2">
    <source>
        <dbReference type="EMBL" id="KAJ1165464.1"/>
    </source>
</evidence>
<organism evidence="2 3">
    <name type="scientific">Pleurodeles waltl</name>
    <name type="common">Iberian ribbed newt</name>
    <dbReference type="NCBI Taxonomy" id="8319"/>
    <lineage>
        <taxon>Eukaryota</taxon>
        <taxon>Metazoa</taxon>
        <taxon>Chordata</taxon>
        <taxon>Craniata</taxon>
        <taxon>Vertebrata</taxon>
        <taxon>Euteleostomi</taxon>
        <taxon>Amphibia</taxon>
        <taxon>Batrachia</taxon>
        <taxon>Caudata</taxon>
        <taxon>Salamandroidea</taxon>
        <taxon>Salamandridae</taxon>
        <taxon>Pleurodelinae</taxon>
        <taxon>Pleurodeles</taxon>
    </lineage>
</organism>
<reference evidence="2" key="1">
    <citation type="journal article" date="2022" name="bioRxiv">
        <title>Sequencing and chromosome-scale assembly of the giantPleurodeles waltlgenome.</title>
        <authorList>
            <person name="Brown T."/>
            <person name="Elewa A."/>
            <person name="Iarovenko S."/>
            <person name="Subramanian E."/>
            <person name="Araus A.J."/>
            <person name="Petzold A."/>
            <person name="Susuki M."/>
            <person name="Suzuki K.-i.T."/>
            <person name="Hayashi T."/>
            <person name="Toyoda A."/>
            <person name="Oliveira C."/>
            <person name="Osipova E."/>
            <person name="Leigh N.D."/>
            <person name="Simon A."/>
            <person name="Yun M.H."/>
        </authorList>
    </citation>
    <scope>NUCLEOTIDE SEQUENCE</scope>
    <source>
        <strain evidence="2">20211129_DDA</strain>
        <tissue evidence="2">Liver</tissue>
    </source>
</reference>
<dbReference type="EMBL" id="JANPWB010000008">
    <property type="protein sequence ID" value="KAJ1165464.1"/>
    <property type="molecule type" value="Genomic_DNA"/>
</dbReference>
<feature type="region of interest" description="Disordered" evidence="1">
    <location>
        <begin position="15"/>
        <end position="134"/>
    </location>
</feature>
<name>A0AAV7SMZ3_PLEWA</name>
<feature type="compositionally biased region" description="Low complexity" evidence="1">
    <location>
        <begin position="112"/>
        <end position="133"/>
    </location>
</feature>